<feature type="non-terminal residue" evidence="1">
    <location>
        <position position="1"/>
    </location>
</feature>
<keyword evidence="2" id="KW-1185">Reference proteome</keyword>
<proteinExistence type="predicted"/>
<evidence type="ECO:0000313" key="2">
    <source>
        <dbReference type="Proteomes" id="UP000023152"/>
    </source>
</evidence>
<dbReference type="Proteomes" id="UP000023152">
    <property type="component" value="Unassembled WGS sequence"/>
</dbReference>
<organism evidence="1 2">
    <name type="scientific">Reticulomyxa filosa</name>
    <dbReference type="NCBI Taxonomy" id="46433"/>
    <lineage>
        <taxon>Eukaryota</taxon>
        <taxon>Sar</taxon>
        <taxon>Rhizaria</taxon>
        <taxon>Retaria</taxon>
        <taxon>Foraminifera</taxon>
        <taxon>Monothalamids</taxon>
        <taxon>Reticulomyxidae</taxon>
        <taxon>Reticulomyxa</taxon>
    </lineage>
</organism>
<protein>
    <submittedName>
        <fullName evidence="1">Uncharacterized protein</fullName>
    </submittedName>
</protein>
<comment type="caution">
    <text evidence="1">The sequence shown here is derived from an EMBL/GenBank/DDBJ whole genome shotgun (WGS) entry which is preliminary data.</text>
</comment>
<reference evidence="1 2" key="1">
    <citation type="journal article" date="2013" name="Curr. Biol.">
        <title>The Genome of the Foraminiferan Reticulomyxa filosa.</title>
        <authorList>
            <person name="Glockner G."/>
            <person name="Hulsmann N."/>
            <person name="Schleicher M."/>
            <person name="Noegel A.A."/>
            <person name="Eichinger L."/>
            <person name="Gallinger C."/>
            <person name="Pawlowski J."/>
            <person name="Sierra R."/>
            <person name="Euteneuer U."/>
            <person name="Pillet L."/>
            <person name="Moustafa A."/>
            <person name="Platzer M."/>
            <person name="Groth M."/>
            <person name="Szafranski K."/>
            <person name="Schliwa M."/>
        </authorList>
    </citation>
    <scope>NUCLEOTIDE SEQUENCE [LARGE SCALE GENOMIC DNA]</scope>
</reference>
<name>X6MG14_RETFI</name>
<dbReference type="AlphaFoldDB" id="X6MG14"/>
<gene>
    <name evidence="1" type="ORF">RFI_25401</name>
</gene>
<sequence>TFQEQFNSSFTQLHQQGKQFINLNLRELLIKENQYFGYLFDSTHSKTNSKKNKLIESCLRSMWSCVLSKPSLKPYPLKFASNLQLNREIQSKNIKIAKEFLGNNDDCDSIGYFIWPSLIRCDTNDNIKPNHQITPKDQKGAKTEQVETLENWIKQYDMIREISISLAEQLKEKDVAKRQRNYWCYYVLFCIADSAYEVAYGEVIDKKNIKNVPENIKDLVLQKARFNISTIQQTKLKSI</sequence>
<evidence type="ECO:0000313" key="1">
    <source>
        <dbReference type="EMBL" id="ETO11975.1"/>
    </source>
</evidence>
<accession>X6MG14</accession>
<dbReference type="EMBL" id="ASPP01021855">
    <property type="protein sequence ID" value="ETO11975.1"/>
    <property type="molecule type" value="Genomic_DNA"/>
</dbReference>